<feature type="transmembrane region" description="Helical" evidence="1">
    <location>
        <begin position="118"/>
        <end position="151"/>
    </location>
</feature>
<evidence type="ECO:0000313" key="3">
    <source>
        <dbReference type="Proteomes" id="UP000000578"/>
    </source>
</evidence>
<evidence type="ECO:0000256" key="1">
    <source>
        <dbReference type="SAM" id="Phobius"/>
    </source>
</evidence>
<accession>Q74NF1</accession>
<organism evidence="2 3">
    <name type="scientific">Nanoarchaeum equitans (strain Kin4-M)</name>
    <dbReference type="NCBI Taxonomy" id="228908"/>
    <lineage>
        <taxon>Archaea</taxon>
        <taxon>Nanobdellota</taxon>
        <taxon>Candidatus Nanoarchaeia</taxon>
        <taxon>Nanoarchaeales</taxon>
        <taxon>Nanoarchaeaceae</taxon>
        <taxon>Nanoarchaeum</taxon>
    </lineage>
</organism>
<feature type="transmembrane region" description="Helical" evidence="1">
    <location>
        <begin position="48"/>
        <end position="64"/>
    </location>
</feature>
<dbReference type="AlphaFoldDB" id="Q74NF1"/>
<evidence type="ECO:0000313" key="2">
    <source>
        <dbReference type="EMBL" id="AAR39106.1"/>
    </source>
</evidence>
<dbReference type="KEGG" id="neq:NEQ253"/>
<dbReference type="BioCyc" id="NEQU228908:GJB6-271-MONOMER"/>
<dbReference type="HOGENOM" id="CLU_1700325_0_0_2"/>
<dbReference type="EnsemblBacteria" id="AAR39106">
    <property type="protein sequence ID" value="AAR39106"/>
    <property type="gene ID" value="NEQ253"/>
</dbReference>
<feature type="transmembrane region" description="Helical" evidence="1">
    <location>
        <begin position="71"/>
        <end position="89"/>
    </location>
</feature>
<keyword evidence="1" id="KW-0472">Membrane</keyword>
<feature type="transmembrane region" description="Helical" evidence="1">
    <location>
        <begin position="21"/>
        <end position="42"/>
    </location>
</feature>
<dbReference type="Proteomes" id="UP000000578">
    <property type="component" value="Chromosome"/>
</dbReference>
<keyword evidence="1" id="KW-0812">Transmembrane</keyword>
<keyword evidence="1" id="KW-1133">Transmembrane helix</keyword>
<sequence length="154" mass="18053">MAYSELIEIRNVLEHTGYYDFIYSFTLLFLIYYYALSTLNLLTKRDNILFSFMFAALSLYYIDVHFLAKNLLYIVFLIIGFYLFKAPLIQTPKGLEKLTQKDLEKIEEPKNKPKLFGYFIVSAIMYMFLSPILGIPITIVLIIFLVLALWISSK</sequence>
<reference evidence="2 3" key="1">
    <citation type="journal article" date="2003" name="Proc. Natl. Acad. Sci. U.S.A.">
        <title>The genome of Nanoarchaeum equitans: insights into early archaeal evolution and derived parasitism.</title>
        <authorList>
            <person name="Waters E."/>
            <person name="Hohn M.J."/>
            <person name="Ahel I."/>
            <person name="Graham D.E."/>
            <person name="Adams M.D."/>
            <person name="Barnstead M."/>
            <person name="Beeson K.Y."/>
            <person name="Bibbs L."/>
            <person name="Bolanos R."/>
            <person name="Keller M."/>
            <person name="Kretz K."/>
            <person name="Lin X."/>
            <person name="Mathur E."/>
            <person name="Ni J."/>
            <person name="Podar M."/>
            <person name="Richardson T."/>
            <person name="Sutton G.G."/>
            <person name="Simon M."/>
            <person name="Soll D."/>
            <person name="Stetter K.O."/>
            <person name="Short J.M."/>
            <person name="Noordewier M."/>
        </authorList>
    </citation>
    <scope>NUCLEOTIDE SEQUENCE [LARGE SCALE GENOMIC DNA]</scope>
    <source>
        <strain evidence="2 3">Kin4-M</strain>
    </source>
</reference>
<proteinExistence type="predicted"/>
<dbReference type="EMBL" id="AE017199">
    <property type="protein sequence ID" value="AAR39106.1"/>
    <property type="molecule type" value="Genomic_DNA"/>
</dbReference>
<gene>
    <name evidence="2" type="ordered locus">NEQ253</name>
</gene>
<keyword evidence="3" id="KW-1185">Reference proteome</keyword>
<name>Q74NF1_NANEQ</name>
<protein>
    <submittedName>
        <fullName evidence="2">NEQ253</fullName>
    </submittedName>
</protein>